<proteinExistence type="predicted"/>
<dbReference type="Proteomes" id="UP000760860">
    <property type="component" value="Unassembled WGS sequence"/>
</dbReference>
<comment type="caution">
    <text evidence="2">The sequence shown here is derived from an EMBL/GenBank/DDBJ whole genome shotgun (WGS) entry which is preliminary data.</text>
</comment>
<evidence type="ECO:0000256" key="1">
    <source>
        <dbReference type="SAM" id="Phobius"/>
    </source>
</evidence>
<protein>
    <submittedName>
        <fullName evidence="2">Uncharacterized protein</fullName>
    </submittedName>
</protein>
<reference evidence="2" key="1">
    <citation type="submission" date="2018-05" db="EMBL/GenBank/DDBJ databases">
        <title>Effector identification in a new, highly contiguous assembly of the strawberry crown rot pathogen Phytophthora cactorum.</title>
        <authorList>
            <person name="Armitage A.D."/>
            <person name="Nellist C.F."/>
            <person name="Bates H."/>
            <person name="Vickerstaff R.J."/>
            <person name="Harrison R.J."/>
        </authorList>
    </citation>
    <scope>NUCLEOTIDE SEQUENCE</scope>
    <source>
        <strain evidence="2">P421</strain>
    </source>
</reference>
<accession>A0A8T1HMD2</accession>
<dbReference type="EMBL" id="RCMV01000837">
    <property type="protein sequence ID" value="KAG3212442.1"/>
    <property type="molecule type" value="Genomic_DNA"/>
</dbReference>
<organism evidence="2 3">
    <name type="scientific">Phytophthora cactorum</name>
    <dbReference type="NCBI Taxonomy" id="29920"/>
    <lineage>
        <taxon>Eukaryota</taxon>
        <taxon>Sar</taxon>
        <taxon>Stramenopiles</taxon>
        <taxon>Oomycota</taxon>
        <taxon>Peronosporomycetes</taxon>
        <taxon>Peronosporales</taxon>
        <taxon>Peronosporaceae</taxon>
        <taxon>Phytophthora</taxon>
    </lineage>
</organism>
<feature type="transmembrane region" description="Helical" evidence="1">
    <location>
        <begin position="6"/>
        <end position="28"/>
    </location>
</feature>
<evidence type="ECO:0000313" key="2">
    <source>
        <dbReference type="EMBL" id="KAG3212442.1"/>
    </source>
</evidence>
<gene>
    <name evidence="2" type="ORF">PC129_g16599</name>
</gene>
<keyword evidence="1" id="KW-0472">Membrane</keyword>
<keyword evidence="1" id="KW-0812">Transmembrane</keyword>
<name>A0A8T1HMD2_9STRA</name>
<sequence length="156" mass="16191">MTVVILRGPAVTFILQSGIGMLIFTFCIKHARNITIDITDRGNYALTSSRNGLLGRSCVVHVLPEEETVSSMSSTETVASSVMFSIEAAVLRMSSSTSPLSASSYSGASVASPSSLGAKANSPTGPASSFASLQQTTVFCSGGVNDLYKVEGSVNR</sequence>
<keyword evidence="1" id="KW-1133">Transmembrane helix</keyword>
<dbReference type="AlphaFoldDB" id="A0A8T1HMD2"/>
<evidence type="ECO:0000313" key="3">
    <source>
        <dbReference type="Proteomes" id="UP000760860"/>
    </source>
</evidence>